<feature type="non-terminal residue" evidence="1">
    <location>
        <position position="43"/>
    </location>
</feature>
<protein>
    <submittedName>
        <fullName evidence="1">Isochorismate synthase</fullName>
        <ecNumber evidence="1">5.4.4.2</ecNumber>
    </submittedName>
</protein>
<proteinExistence type="predicted"/>
<sequence>MCRWRSYIRSLIKNSGGFNTMNELIAVKELSEKLLEDYKTESS</sequence>
<gene>
    <name evidence="1" type="ORF">FC699_19395</name>
</gene>
<dbReference type="GO" id="GO:0008909">
    <property type="term" value="F:isochorismate synthase activity"/>
    <property type="evidence" value="ECO:0007669"/>
    <property type="project" value="UniProtKB-EC"/>
</dbReference>
<evidence type="ECO:0000313" key="1">
    <source>
        <dbReference type="EMBL" id="TKI92708.1"/>
    </source>
</evidence>
<accession>A0A4U3AW83</accession>
<dbReference type="AlphaFoldDB" id="A0A4U3AW83"/>
<dbReference type="EMBL" id="SZON01001070">
    <property type="protein sequence ID" value="TKI92708.1"/>
    <property type="molecule type" value="Genomic_DNA"/>
</dbReference>
<keyword evidence="1" id="KW-0413">Isomerase</keyword>
<name>A0A4U3AW83_9BACI</name>
<reference evidence="1 2" key="1">
    <citation type="journal article" date="2019" name="Environ. Microbiol.">
        <title>An active ?-lactamase is a part of an orchestrated cell wall stress resistance network of Bacillus subtilis and related rhizosphere species.</title>
        <authorList>
            <person name="Bucher T."/>
            <person name="Keren-Paz A."/>
            <person name="Hausser J."/>
            <person name="Olender T."/>
            <person name="Cytryn E."/>
            <person name="Kolodkin-Gal I."/>
        </authorList>
    </citation>
    <scope>NUCLEOTIDE SEQUENCE [LARGE SCALE GENOMIC DNA]</scope>
    <source>
        <strain evidence="1 2">I5</strain>
    </source>
</reference>
<dbReference type="EC" id="5.4.4.2" evidence="1"/>
<organism evidence="1 2">
    <name type="scientific">Bacillus wiedmannii</name>
    <dbReference type="NCBI Taxonomy" id="1890302"/>
    <lineage>
        <taxon>Bacteria</taxon>
        <taxon>Bacillati</taxon>
        <taxon>Bacillota</taxon>
        <taxon>Bacilli</taxon>
        <taxon>Bacillales</taxon>
        <taxon>Bacillaceae</taxon>
        <taxon>Bacillus</taxon>
        <taxon>Bacillus cereus group</taxon>
    </lineage>
</organism>
<dbReference type="Proteomes" id="UP000305222">
    <property type="component" value="Unassembled WGS sequence"/>
</dbReference>
<comment type="caution">
    <text evidence="1">The sequence shown here is derived from an EMBL/GenBank/DDBJ whole genome shotgun (WGS) entry which is preliminary data.</text>
</comment>
<evidence type="ECO:0000313" key="2">
    <source>
        <dbReference type="Proteomes" id="UP000305222"/>
    </source>
</evidence>